<evidence type="ECO:0000259" key="1">
    <source>
        <dbReference type="Pfam" id="PF00248"/>
    </source>
</evidence>
<gene>
    <name evidence="2" type="ORF">ISS97_03635</name>
</gene>
<keyword evidence="3" id="KW-1185">Reference proteome</keyword>
<dbReference type="Proteomes" id="UP001620408">
    <property type="component" value="Unassembled WGS sequence"/>
</dbReference>
<dbReference type="Gene3D" id="3.20.20.100">
    <property type="entry name" value="NADP-dependent oxidoreductase domain"/>
    <property type="match status" value="1"/>
</dbReference>
<dbReference type="PANTHER" id="PTHR43364">
    <property type="entry name" value="NADH-SPECIFIC METHYLGLYOXAL REDUCTASE-RELATED"/>
    <property type="match status" value="1"/>
</dbReference>
<comment type="caution">
    <text evidence="2">The sequence shown here is derived from an EMBL/GenBank/DDBJ whole genome shotgun (WGS) entry which is preliminary data.</text>
</comment>
<dbReference type="EMBL" id="JADIKD010000006">
    <property type="protein sequence ID" value="MFK2916345.1"/>
    <property type="molecule type" value="Genomic_DNA"/>
</dbReference>
<dbReference type="RefSeq" id="WP_379984996.1">
    <property type="nucleotide sequence ID" value="NZ_JADIKD010000006.1"/>
</dbReference>
<name>A0ABW8K0B7_9GAMM</name>
<accession>A0ABW8K0B7</accession>
<proteinExistence type="predicted"/>
<sequence length="314" mass="34105">MQLRQLGKSSLSVAPLAFGGNVFGWSADEKRSHELLDAFVDAGFNLVDTADVYSAWVPRNRGGESETIIGKWLKQSGKRDKVVLATKVAKWAEHPGLSPVNILQAVDASLKRLQTDYIDLYQAHEDDASVPLEETLGAFSRLIEQGKVRIIGASNYNADRFAEALQVSAKHRLPRYETLQPDYNLVNRSDYENNLEPLVTAENIGVINYYALASGFLTGKYRSEADLGKSAARSGSVKKYLNPRGLGVLAALDDVATAHHATPAQVALAWLVARPSITAPIASATSVEQLGDLFGAVKLQLTRDDITKLDQASA</sequence>
<dbReference type="InterPro" id="IPR050523">
    <property type="entry name" value="AKR_Detox_Biosynth"/>
</dbReference>
<dbReference type="PANTHER" id="PTHR43364:SF6">
    <property type="entry name" value="OXIDOREDUCTASE-RELATED"/>
    <property type="match status" value="1"/>
</dbReference>
<dbReference type="CDD" id="cd19081">
    <property type="entry name" value="AKR_AKR9C1"/>
    <property type="match status" value="1"/>
</dbReference>
<feature type="domain" description="NADP-dependent oxidoreductase" evidence="1">
    <location>
        <begin position="15"/>
        <end position="312"/>
    </location>
</feature>
<dbReference type="SUPFAM" id="SSF51430">
    <property type="entry name" value="NAD(P)-linked oxidoreductase"/>
    <property type="match status" value="1"/>
</dbReference>
<reference evidence="2 3" key="1">
    <citation type="submission" date="2020-10" db="EMBL/GenBank/DDBJ databases">
        <title>Phylogeny of dyella-like bacteria.</title>
        <authorList>
            <person name="Fu J."/>
        </authorList>
    </citation>
    <scope>NUCLEOTIDE SEQUENCE [LARGE SCALE GENOMIC DNA]</scope>
    <source>
        <strain evidence="2 3">BB4</strain>
    </source>
</reference>
<protein>
    <submittedName>
        <fullName evidence="2">Aldo/keto reductase</fullName>
    </submittedName>
</protein>
<evidence type="ECO:0000313" key="2">
    <source>
        <dbReference type="EMBL" id="MFK2916345.1"/>
    </source>
</evidence>
<dbReference type="Pfam" id="PF00248">
    <property type="entry name" value="Aldo_ket_red"/>
    <property type="match status" value="1"/>
</dbReference>
<dbReference type="InterPro" id="IPR036812">
    <property type="entry name" value="NAD(P)_OxRdtase_dom_sf"/>
</dbReference>
<dbReference type="InterPro" id="IPR023210">
    <property type="entry name" value="NADP_OxRdtase_dom"/>
</dbReference>
<evidence type="ECO:0000313" key="3">
    <source>
        <dbReference type="Proteomes" id="UP001620408"/>
    </source>
</evidence>
<organism evidence="2 3">
    <name type="scientific">Dyella koreensis</name>
    <dbReference type="NCBI Taxonomy" id="311235"/>
    <lineage>
        <taxon>Bacteria</taxon>
        <taxon>Pseudomonadati</taxon>
        <taxon>Pseudomonadota</taxon>
        <taxon>Gammaproteobacteria</taxon>
        <taxon>Lysobacterales</taxon>
        <taxon>Rhodanobacteraceae</taxon>
        <taxon>Dyella</taxon>
    </lineage>
</organism>